<protein>
    <submittedName>
        <fullName evidence="2">Uncharacterized protein</fullName>
    </submittedName>
</protein>
<feature type="region of interest" description="Disordered" evidence="1">
    <location>
        <begin position="91"/>
        <end position="110"/>
    </location>
</feature>
<gene>
    <name evidence="2" type="ORF">ACHAWO_007947</name>
</gene>
<dbReference type="Proteomes" id="UP001530400">
    <property type="component" value="Unassembled WGS sequence"/>
</dbReference>
<sequence length="165" mass="18150">MSSSQSNASQQARRGSFEANDSEFTEAIVCATVFEKTSTKQVDTRRLSSSGAASLKAQDPFMYYSVPTLRRASYLKMDLPTFQAAASAGPFDLETDHSSDESSTVVRRQSRVSTECHPDYLFTEFYGLNDNEDDTDIEDEDSDAEEDFLMAIIEAKASLASSTSS</sequence>
<proteinExistence type="predicted"/>
<name>A0ABD3PAR3_9STRA</name>
<dbReference type="EMBL" id="JALLPJ020000702">
    <property type="protein sequence ID" value="KAL3785124.1"/>
    <property type="molecule type" value="Genomic_DNA"/>
</dbReference>
<comment type="caution">
    <text evidence="2">The sequence shown here is derived from an EMBL/GenBank/DDBJ whole genome shotgun (WGS) entry which is preliminary data.</text>
</comment>
<organism evidence="2 3">
    <name type="scientific">Cyclotella atomus</name>
    <dbReference type="NCBI Taxonomy" id="382360"/>
    <lineage>
        <taxon>Eukaryota</taxon>
        <taxon>Sar</taxon>
        <taxon>Stramenopiles</taxon>
        <taxon>Ochrophyta</taxon>
        <taxon>Bacillariophyta</taxon>
        <taxon>Coscinodiscophyceae</taxon>
        <taxon>Thalassiosirophycidae</taxon>
        <taxon>Stephanodiscales</taxon>
        <taxon>Stephanodiscaceae</taxon>
        <taxon>Cyclotella</taxon>
    </lineage>
</organism>
<evidence type="ECO:0000256" key="1">
    <source>
        <dbReference type="SAM" id="MobiDB-lite"/>
    </source>
</evidence>
<evidence type="ECO:0000313" key="3">
    <source>
        <dbReference type="Proteomes" id="UP001530400"/>
    </source>
</evidence>
<reference evidence="2 3" key="1">
    <citation type="submission" date="2024-10" db="EMBL/GenBank/DDBJ databases">
        <title>Updated reference genomes for cyclostephanoid diatoms.</title>
        <authorList>
            <person name="Roberts W.R."/>
            <person name="Alverson A.J."/>
        </authorList>
    </citation>
    <scope>NUCLEOTIDE SEQUENCE [LARGE SCALE GENOMIC DNA]</scope>
    <source>
        <strain evidence="2 3">AJA010-31</strain>
    </source>
</reference>
<keyword evidence="3" id="KW-1185">Reference proteome</keyword>
<accession>A0ABD3PAR3</accession>
<dbReference type="AlphaFoldDB" id="A0ABD3PAR3"/>
<evidence type="ECO:0000313" key="2">
    <source>
        <dbReference type="EMBL" id="KAL3785124.1"/>
    </source>
</evidence>